<dbReference type="GO" id="GO:0016747">
    <property type="term" value="F:acyltransferase activity, transferring groups other than amino-acyl groups"/>
    <property type="evidence" value="ECO:0007669"/>
    <property type="project" value="InterPro"/>
</dbReference>
<reference evidence="2" key="1">
    <citation type="submission" date="2018-05" db="EMBL/GenBank/DDBJ databases">
        <authorList>
            <person name="Lanie J.A."/>
            <person name="Ng W.-L."/>
            <person name="Kazmierczak K.M."/>
            <person name="Andrzejewski T.M."/>
            <person name="Davidsen T.M."/>
            <person name="Wayne K.J."/>
            <person name="Tettelin H."/>
            <person name="Glass J.I."/>
            <person name="Rusch D."/>
            <person name="Podicherti R."/>
            <person name="Tsui H.-C.T."/>
            <person name="Winkler M.E."/>
        </authorList>
    </citation>
    <scope>NUCLEOTIDE SEQUENCE</scope>
</reference>
<gene>
    <name evidence="2" type="ORF">METZ01_LOCUS317002</name>
</gene>
<dbReference type="Gene3D" id="3.40.630.30">
    <property type="match status" value="1"/>
</dbReference>
<dbReference type="PANTHER" id="PTHR47237:SF2">
    <property type="entry name" value="BLL4206 PROTEIN"/>
    <property type="match status" value="1"/>
</dbReference>
<dbReference type="Gene3D" id="3.40.630.90">
    <property type="match status" value="1"/>
</dbReference>
<proteinExistence type="predicted"/>
<sequence>MTAGDLEFAQVLTDSEGWDNSARDWERLHSLNVGLVAEVEGAAAGVCTANDYGELGNIGNFVVAPAQRDHGIGRALVEAALERLARCRAVRVHSLMPSAGFYRAFGFVAEGMSTHFRLSPEMHGLVPFEVGDAEVESARSDWDELLALDARQFGGDRSRLLNTLADAVPEAAFAVEGGYILAKGEDTHYELGPWVVESGCQRWRQLLEAAMAALPREATLEITVPSPNFRVTSLLETQGWEAVDYMLAMVRGGEWSDESNICARAGGDKG</sequence>
<dbReference type="InterPro" id="IPR052729">
    <property type="entry name" value="Acyl/Acetyltrans_Enzymes"/>
</dbReference>
<dbReference type="PROSITE" id="PS51186">
    <property type="entry name" value="GNAT"/>
    <property type="match status" value="1"/>
</dbReference>
<dbReference type="InterPro" id="IPR000182">
    <property type="entry name" value="GNAT_dom"/>
</dbReference>
<organism evidence="2">
    <name type="scientific">marine metagenome</name>
    <dbReference type="NCBI Taxonomy" id="408172"/>
    <lineage>
        <taxon>unclassified sequences</taxon>
        <taxon>metagenomes</taxon>
        <taxon>ecological metagenomes</taxon>
    </lineage>
</organism>
<evidence type="ECO:0000259" key="1">
    <source>
        <dbReference type="PROSITE" id="PS51186"/>
    </source>
</evidence>
<accession>A0A382NUI2</accession>
<dbReference type="PANTHER" id="PTHR47237">
    <property type="entry name" value="SLL0310 PROTEIN"/>
    <property type="match status" value="1"/>
</dbReference>
<dbReference type="EMBL" id="UINC01102484">
    <property type="protein sequence ID" value="SVC64148.1"/>
    <property type="molecule type" value="Genomic_DNA"/>
</dbReference>
<dbReference type="Pfam" id="PF18014">
    <property type="entry name" value="Acetyltransf_18"/>
    <property type="match status" value="1"/>
</dbReference>
<evidence type="ECO:0000313" key="2">
    <source>
        <dbReference type="EMBL" id="SVC64148.1"/>
    </source>
</evidence>
<dbReference type="CDD" id="cd04301">
    <property type="entry name" value="NAT_SF"/>
    <property type="match status" value="1"/>
</dbReference>
<dbReference type="AlphaFoldDB" id="A0A382NUI2"/>
<feature type="domain" description="N-acetyltransferase" evidence="1">
    <location>
        <begin position="1"/>
        <end position="127"/>
    </location>
</feature>
<name>A0A382NUI2_9ZZZZ</name>
<dbReference type="InterPro" id="IPR041496">
    <property type="entry name" value="YitH/HolE_GNAT"/>
</dbReference>
<protein>
    <recommendedName>
        <fullName evidence="1">N-acetyltransferase domain-containing protein</fullName>
    </recommendedName>
</protein>
<dbReference type="SUPFAM" id="SSF55729">
    <property type="entry name" value="Acyl-CoA N-acyltransferases (Nat)"/>
    <property type="match status" value="1"/>
</dbReference>
<dbReference type="Pfam" id="PF13508">
    <property type="entry name" value="Acetyltransf_7"/>
    <property type="match status" value="1"/>
</dbReference>
<dbReference type="InterPro" id="IPR016181">
    <property type="entry name" value="Acyl_CoA_acyltransferase"/>
</dbReference>